<dbReference type="OrthoDB" id="432292at2759"/>
<feature type="chain" id="PRO_5044192998" evidence="8">
    <location>
        <begin position="21"/>
        <end position="277"/>
    </location>
</feature>
<comment type="subcellular location">
    <subcellularLocation>
        <location evidence="1">Endoplasmic reticulum membrane</location>
        <topology evidence="1">Multi-pass membrane protein</topology>
    </subcellularLocation>
</comment>
<dbReference type="PANTHER" id="PTHR12640:SF0">
    <property type="entry name" value="DOLICHYL-DIPHOSPHOOLIGOSACCHARIDE--PROTEIN GLYCOSYLTRANSFERASE SUBUNIT 2"/>
    <property type="match status" value="1"/>
</dbReference>
<evidence type="ECO:0000256" key="2">
    <source>
        <dbReference type="ARBA" id="ARBA00022692"/>
    </source>
</evidence>
<protein>
    <submittedName>
        <fullName evidence="10">CIC11C00000005064</fullName>
    </submittedName>
</protein>
<evidence type="ECO:0000256" key="6">
    <source>
        <dbReference type="ARBA" id="ARBA00023136"/>
    </source>
</evidence>
<proteinExistence type="predicted"/>
<keyword evidence="11" id="KW-1185">Reference proteome</keyword>
<feature type="transmembrane region" description="Helical" evidence="7">
    <location>
        <begin position="245"/>
        <end position="267"/>
    </location>
</feature>
<dbReference type="AlphaFoldDB" id="A0A1L0CZ90"/>
<feature type="domain" description="Ribophorin II C-terminal" evidence="9">
    <location>
        <begin position="170"/>
        <end position="269"/>
    </location>
</feature>
<dbReference type="EMBL" id="LT635757">
    <property type="protein sequence ID" value="SGZ48997.1"/>
    <property type="molecule type" value="Genomic_DNA"/>
</dbReference>
<keyword evidence="4" id="KW-0256">Endoplasmic reticulum</keyword>
<accession>A0A1L0CZ90</accession>
<reference evidence="10 11" key="1">
    <citation type="submission" date="2016-10" db="EMBL/GenBank/DDBJ databases">
        <authorList>
            <person name="de Groot N.N."/>
        </authorList>
    </citation>
    <scope>NUCLEOTIDE SEQUENCE [LARGE SCALE GENOMIC DNA]</scope>
    <source>
        <strain evidence="10 11">CBS 141442</strain>
    </source>
</reference>
<evidence type="ECO:0000256" key="7">
    <source>
        <dbReference type="SAM" id="Phobius"/>
    </source>
</evidence>
<evidence type="ECO:0000313" key="11">
    <source>
        <dbReference type="Proteomes" id="UP000182334"/>
    </source>
</evidence>
<keyword evidence="3 8" id="KW-0732">Signal</keyword>
<dbReference type="PANTHER" id="PTHR12640">
    <property type="entry name" value="RIBOPHORIN II"/>
    <property type="match status" value="1"/>
</dbReference>
<evidence type="ECO:0000256" key="1">
    <source>
        <dbReference type="ARBA" id="ARBA00004477"/>
    </source>
</evidence>
<keyword evidence="2 7" id="KW-0812">Transmembrane</keyword>
<evidence type="ECO:0000256" key="5">
    <source>
        <dbReference type="ARBA" id="ARBA00022989"/>
    </source>
</evidence>
<evidence type="ECO:0000256" key="8">
    <source>
        <dbReference type="SAM" id="SignalP"/>
    </source>
</evidence>
<evidence type="ECO:0000259" key="9">
    <source>
        <dbReference type="Pfam" id="PF25147"/>
    </source>
</evidence>
<dbReference type="Proteomes" id="UP000182334">
    <property type="component" value="Chromosome II"/>
</dbReference>
<dbReference type="GO" id="GO:0008250">
    <property type="term" value="C:oligosaccharyltransferase complex"/>
    <property type="evidence" value="ECO:0007669"/>
    <property type="project" value="InterPro"/>
</dbReference>
<gene>
    <name evidence="10" type="ORF">SAMEA4029010_CIC11G00000005064</name>
</gene>
<dbReference type="Pfam" id="PF25147">
    <property type="entry name" value="Ribophorin_II_C"/>
    <property type="match status" value="1"/>
</dbReference>
<dbReference type="GO" id="GO:0006487">
    <property type="term" value="P:protein N-linked glycosylation"/>
    <property type="evidence" value="ECO:0007669"/>
    <property type="project" value="TreeGrafter"/>
</dbReference>
<dbReference type="InterPro" id="IPR008814">
    <property type="entry name" value="Swp1"/>
</dbReference>
<dbReference type="STRING" id="45354.A0A1L0CZ90"/>
<evidence type="ECO:0000256" key="4">
    <source>
        <dbReference type="ARBA" id="ARBA00022824"/>
    </source>
</evidence>
<keyword evidence="5 7" id="KW-1133">Transmembrane helix</keyword>
<organism evidence="10 11">
    <name type="scientific">Sungouiella intermedia</name>
    <dbReference type="NCBI Taxonomy" id="45354"/>
    <lineage>
        <taxon>Eukaryota</taxon>
        <taxon>Fungi</taxon>
        <taxon>Dikarya</taxon>
        <taxon>Ascomycota</taxon>
        <taxon>Saccharomycotina</taxon>
        <taxon>Pichiomycetes</taxon>
        <taxon>Metschnikowiaceae</taxon>
        <taxon>Sungouiella</taxon>
    </lineage>
</organism>
<dbReference type="UniPathway" id="UPA00378"/>
<evidence type="ECO:0000256" key="3">
    <source>
        <dbReference type="ARBA" id="ARBA00022729"/>
    </source>
</evidence>
<feature type="signal peptide" evidence="8">
    <location>
        <begin position="1"/>
        <end position="20"/>
    </location>
</feature>
<name>A0A1L0CZ90_9ASCO</name>
<sequence length="277" mass="29802">MRFLASFVFPVLTLVSGSMAYSITARALYIDDTPISEYEGPSDNVDHLTVDSPKSHITLGVKFDSHTQPHQLSFLYTNGNGLDHAVYPGWFDDEAGPMGRTVTPIAKLPPSLLAADKVQLYVVAANDDDEVPNLVQLIADIEFSDAFRDATRGYTAPTRLGAKPEIHHVFRSDQATVNPVIPVAFSAVAAGLLIVLLGAWGTTLGSSLFRSTGESTMKTSLLVILASFEYTFIRYYLGATIFTTIFHVAVLTVPALIVGSKALGLLAKVRSTTAAHA</sequence>
<feature type="transmembrane region" description="Helical" evidence="7">
    <location>
        <begin position="180"/>
        <end position="200"/>
    </location>
</feature>
<dbReference type="InterPro" id="IPR056790">
    <property type="entry name" value="Ribophorin_II_C"/>
</dbReference>
<keyword evidence="6 7" id="KW-0472">Membrane</keyword>
<evidence type="ECO:0000313" key="10">
    <source>
        <dbReference type="EMBL" id="SGZ48997.1"/>
    </source>
</evidence>